<dbReference type="Proteomes" id="UP001374893">
    <property type="component" value="Chromosome"/>
</dbReference>
<keyword evidence="2" id="KW-0732">Signal</keyword>
<evidence type="ECO:0000313" key="4">
    <source>
        <dbReference type="EMBL" id="BCX48996.1"/>
    </source>
</evidence>
<dbReference type="RefSeq" id="WP_338685423.1">
    <property type="nucleotide sequence ID" value="NZ_AP024702.1"/>
</dbReference>
<keyword evidence="4" id="KW-0808">Transferase</keyword>
<feature type="domain" description="Pyrrolo-quinoline quinone repeat" evidence="3">
    <location>
        <begin position="316"/>
        <end position="371"/>
    </location>
</feature>
<dbReference type="PANTHER" id="PTHR34512:SF30">
    <property type="entry name" value="OUTER MEMBRANE PROTEIN ASSEMBLY FACTOR BAMB"/>
    <property type="match status" value="1"/>
</dbReference>
<dbReference type="Pfam" id="PF13360">
    <property type="entry name" value="PQQ_2"/>
    <property type="match status" value="3"/>
</dbReference>
<name>A0ABM7RP15_9BACT</name>
<accession>A0ABM7RP15</accession>
<dbReference type="Gene3D" id="2.130.10.10">
    <property type="entry name" value="YVTN repeat-like/Quinoprotein amine dehydrogenase"/>
    <property type="match status" value="1"/>
</dbReference>
<dbReference type="InterPro" id="IPR018391">
    <property type="entry name" value="PQQ_b-propeller_rpt"/>
</dbReference>
<feature type="region of interest" description="Disordered" evidence="1">
    <location>
        <begin position="29"/>
        <end position="49"/>
    </location>
</feature>
<feature type="chain" id="PRO_5046889800" evidence="2">
    <location>
        <begin position="21"/>
        <end position="414"/>
    </location>
</feature>
<dbReference type="InterPro" id="IPR002372">
    <property type="entry name" value="PQQ_rpt_dom"/>
</dbReference>
<proteinExistence type="predicted"/>
<keyword evidence="4" id="KW-0418">Kinase</keyword>
<gene>
    <name evidence="4" type="ORF">HAHE_29040</name>
</gene>
<evidence type="ECO:0000259" key="3">
    <source>
        <dbReference type="Pfam" id="PF13360"/>
    </source>
</evidence>
<organism evidence="4 5">
    <name type="scientific">Haloferula helveola</name>
    <dbReference type="NCBI Taxonomy" id="490095"/>
    <lineage>
        <taxon>Bacteria</taxon>
        <taxon>Pseudomonadati</taxon>
        <taxon>Verrucomicrobiota</taxon>
        <taxon>Verrucomicrobiia</taxon>
        <taxon>Verrucomicrobiales</taxon>
        <taxon>Verrucomicrobiaceae</taxon>
        <taxon>Haloferula</taxon>
    </lineage>
</organism>
<feature type="domain" description="Pyrrolo-quinoline quinone repeat" evidence="3">
    <location>
        <begin position="170"/>
        <end position="274"/>
    </location>
</feature>
<reference evidence="4 5" key="1">
    <citation type="submission" date="2021-06" db="EMBL/GenBank/DDBJ databases">
        <title>Complete genome of Haloferula helveola possessing various polysaccharide degrading enzymes.</title>
        <authorList>
            <person name="Takami H."/>
            <person name="Huang C."/>
            <person name="Hamasaki K."/>
        </authorList>
    </citation>
    <scope>NUCLEOTIDE SEQUENCE [LARGE SCALE GENOMIC DNA]</scope>
    <source>
        <strain evidence="4 5">CN-1</strain>
    </source>
</reference>
<dbReference type="PANTHER" id="PTHR34512">
    <property type="entry name" value="CELL SURFACE PROTEIN"/>
    <property type="match status" value="1"/>
</dbReference>
<dbReference type="Gene3D" id="2.40.10.480">
    <property type="match status" value="1"/>
</dbReference>
<dbReference type="GO" id="GO:0004674">
    <property type="term" value="F:protein serine/threonine kinase activity"/>
    <property type="evidence" value="ECO:0007669"/>
    <property type="project" value="UniProtKB-KW"/>
</dbReference>
<feature type="domain" description="Pyrrolo-quinoline quinone repeat" evidence="3">
    <location>
        <begin position="44"/>
        <end position="165"/>
    </location>
</feature>
<protein>
    <submittedName>
        <fullName evidence="4">Serine/threonine protein kinase</fullName>
    </submittedName>
</protein>
<dbReference type="InterPro" id="IPR015943">
    <property type="entry name" value="WD40/YVTN_repeat-like_dom_sf"/>
</dbReference>
<keyword evidence="4" id="KW-0723">Serine/threonine-protein kinase</keyword>
<keyword evidence="5" id="KW-1185">Reference proteome</keyword>
<sequence>MHLRRLILLTSAALAFPLHAAESWPQFRGPTGQGVAEGDAPTKWSPDSGVEWKTEIPGDGWSSPVIDSGKLVITTSETENGRMVLKARAYETETGKPAWERKLFEPTDDEIAARHAKNSFASSTPAIADGVVYIHFGHMGTAALDLDDGKVLWQRKISYKPMHGNGSSVVLHGDLMIVNADAEENPAIYALNRKDGSTAWKTPRVADVKRTFSFSTPTVIENGGRTEIISPGSGMVGAYAPKDGKLLWKATYDEGFSLIPRPIVAGGSVYVATGFMKPELLAIRLAGADGDVTKSHVEWHVKKRIPKTPSLIHYKSRIIALDDTGFVTGFDWKTGKEAWMKKLIGNFSSSPLLCGDTLYCLTEDGVAYVLEVSEEGAEIISEIDMGDRLFASPALLDGALYLRSEKALWKITGT</sequence>
<feature type="signal peptide" evidence="2">
    <location>
        <begin position="1"/>
        <end position="20"/>
    </location>
</feature>
<dbReference type="InterPro" id="IPR011047">
    <property type="entry name" value="Quinoprotein_ADH-like_sf"/>
</dbReference>
<dbReference type="SMART" id="SM00564">
    <property type="entry name" value="PQQ"/>
    <property type="match status" value="5"/>
</dbReference>
<evidence type="ECO:0000256" key="1">
    <source>
        <dbReference type="SAM" id="MobiDB-lite"/>
    </source>
</evidence>
<evidence type="ECO:0000313" key="5">
    <source>
        <dbReference type="Proteomes" id="UP001374893"/>
    </source>
</evidence>
<dbReference type="EMBL" id="AP024702">
    <property type="protein sequence ID" value="BCX48996.1"/>
    <property type="molecule type" value="Genomic_DNA"/>
</dbReference>
<dbReference type="SUPFAM" id="SSF50998">
    <property type="entry name" value="Quinoprotein alcohol dehydrogenase-like"/>
    <property type="match status" value="1"/>
</dbReference>
<evidence type="ECO:0000256" key="2">
    <source>
        <dbReference type="SAM" id="SignalP"/>
    </source>
</evidence>